<keyword evidence="1 2" id="KW-0472">Membrane</keyword>
<feature type="transmembrane region" description="Helical" evidence="2">
    <location>
        <begin position="102"/>
        <end position="118"/>
    </location>
</feature>
<organism evidence="3 4">
    <name type="scientific">Amphritea pacifica</name>
    <dbReference type="NCBI Taxonomy" id="2811233"/>
    <lineage>
        <taxon>Bacteria</taxon>
        <taxon>Pseudomonadati</taxon>
        <taxon>Pseudomonadota</taxon>
        <taxon>Gammaproteobacteria</taxon>
        <taxon>Oceanospirillales</taxon>
        <taxon>Oceanospirillaceae</taxon>
        <taxon>Amphritea</taxon>
    </lineage>
</organism>
<evidence type="ECO:0000313" key="3">
    <source>
        <dbReference type="EMBL" id="MBN0987605.1"/>
    </source>
</evidence>
<evidence type="ECO:0000256" key="1">
    <source>
        <dbReference type="PIRNR" id="PIRNR016789"/>
    </source>
</evidence>
<comment type="subcellular location">
    <subcellularLocation>
        <location evidence="1">Cell inner membrane</location>
        <topology evidence="1">Multi-pass membrane protein</topology>
    </subcellularLocation>
</comment>
<gene>
    <name evidence="3" type="ORF">JW498_09540</name>
</gene>
<dbReference type="PANTHER" id="PTHR35813:SF1">
    <property type="entry name" value="INNER MEMBRANE PROTEIN YBAN"/>
    <property type="match status" value="1"/>
</dbReference>
<name>A0ABS2W7C7_9GAMM</name>
<dbReference type="PANTHER" id="PTHR35813">
    <property type="entry name" value="INNER MEMBRANE PROTEIN YBAN"/>
    <property type="match status" value="1"/>
</dbReference>
<accession>A0ABS2W7C7</accession>
<feature type="transmembrane region" description="Helical" evidence="2">
    <location>
        <begin position="15"/>
        <end position="43"/>
    </location>
</feature>
<dbReference type="EMBL" id="JAFFZP010000012">
    <property type="protein sequence ID" value="MBN0987605.1"/>
    <property type="molecule type" value="Genomic_DNA"/>
</dbReference>
<reference evidence="3 4" key="1">
    <citation type="submission" date="2021-02" db="EMBL/GenBank/DDBJ databases">
        <title>A novel species of genus Amphritea isolated from a fishpond in China.</title>
        <authorList>
            <person name="Lu H."/>
        </authorList>
    </citation>
    <scope>NUCLEOTIDE SEQUENCE [LARGE SCALE GENOMIC DNA]</scope>
    <source>
        <strain evidence="3 4">RP18W</strain>
    </source>
</reference>
<comment type="caution">
    <text evidence="3">The sequence shown here is derived from an EMBL/GenBank/DDBJ whole genome shotgun (WGS) entry which is preliminary data.</text>
</comment>
<dbReference type="Pfam" id="PF04304">
    <property type="entry name" value="DUF454"/>
    <property type="match status" value="1"/>
</dbReference>
<proteinExistence type="predicted"/>
<keyword evidence="1" id="KW-0997">Cell inner membrane</keyword>
<dbReference type="PIRSF" id="PIRSF016789">
    <property type="entry name" value="DUF454"/>
    <property type="match status" value="1"/>
</dbReference>
<dbReference type="InterPro" id="IPR007401">
    <property type="entry name" value="DUF454"/>
</dbReference>
<keyword evidence="2" id="KW-0812">Transmembrane</keyword>
<evidence type="ECO:0000313" key="4">
    <source>
        <dbReference type="Proteomes" id="UP000760472"/>
    </source>
</evidence>
<keyword evidence="2" id="KW-1133">Transmembrane helix</keyword>
<evidence type="ECO:0000256" key="2">
    <source>
        <dbReference type="SAM" id="Phobius"/>
    </source>
</evidence>
<dbReference type="RefSeq" id="WP_205210912.1">
    <property type="nucleotide sequence ID" value="NZ_JAFFZO010000019.1"/>
</dbReference>
<sequence length="137" mass="15706">MRQTLIRTLFLLSGFFFVLLGIIGLLLPLVPTTPFLLVAAFCFSRSSERLHQYLLNHRWFGHYIRDWEEHGVIPLKAKLFASGMMLIMISYPLLFLSFHPGLKAVAAATVILALWYVWRKPSKRPLSADTTSEQSLK</sequence>
<dbReference type="Proteomes" id="UP000760472">
    <property type="component" value="Unassembled WGS sequence"/>
</dbReference>
<keyword evidence="4" id="KW-1185">Reference proteome</keyword>
<protein>
    <recommendedName>
        <fullName evidence="1">Inner membrane protein</fullName>
    </recommendedName>
</protein>
<keyword evidence="1" id="KW-1003">Cell membrane</keyword>